<proteinExistence type="predicted"/>
<dbReference type="AlphaFoldDB" id="A0A161XI00"/>
<evidence type="ECO:0000313" key="2">
    <source>
        <dbReference type="Proteomes" id="UP000076603"/>
    </source>
</evidence>
<dbReference type="PATRIC" id="fig|1121326.3.peg.1349"/>
<organism evidence="1 2">
    <name type="scientific">Clostridium magnum DSM 2767</name>
    <dbReference type="NCBI Taxonomy" id="1121326"/>
    <lineage>
        <taxon>Bacteria</taxon>
        <taxon>Bacillati</taxon>
        <taxon>Bacillota</taxon>
        <taxon>Clostridia</taxon>
        <taxon>Eubacteriales</taxon>
        <taxon>Clostridiaceae</taxon>
        <taxon>Clostridium</taxon>
    </lineage>
</organism>
<keyword evidence="2" id="KW-1185">Reference proteome</keyword>
<dbReference type="Proteomes" id="UP000076603">
    <property type="component" value="Unassembled WGS sequence"/>
</dbReference>
<sequence length="38" mass="4382">MAKVIIVEPNISEDENQQNWKKVQEVLENIAQEINEAS</sequence>
<name>A0A161XI00_9CLOT</name>
<reference evidence="1 2" key="1">
    <citation type="submission" date="2016-04" db="EMBL/GenBank/DDBJ databases">
        <title>Genome sequence of Clostridium magnum DSM 2767.</title>
        <authorList>
            <person name="Poehlein A."/>
            <person name="Uhlig R."/>
            <person name="Fischer R."/>
            <person name="Bahl H."/>
            <person name="Daniel R."/>
        </authorList>
    </citation>
    <scope>NUCLEOTIDE SEQUENCE [LARGE SCALE GENOMIC DNA]</scope>
    <source>
        <strain evidence="1 2">DSM 2767</strain>
    </source>
</reference>
<dbReference type="STRING" id="1121326.CLMAG_13790"/>
<protein>
    <submittedName>
        <fullName evidence="1">Uncharacterized protein</fullName>
    </submittedName>
</protein>
<accession>A0A161XI00</accession>
<dbReference type="EMBL" id="LWAE01000001">
    <property type="protein sequence ID" value="KZL94326.1"/>
    <property type="molecule type" value="Genomic_DNA"/>
</dbReference>
<gene>
    <name evidence="1" type="ORF">CLMAG_13790</name>
</gene>
<evidence type="ECO:0000313" key="1">
    <source>
        <dbReference type="EMBL" id="KZL94326.1"/>
    </source>
</evidence>
<comment type="caution">
    <text evidence="1">The sequence shown here is derived from an EMBL/GenBank/DDBJ whole genome shotgun (WGS) entry which is preliminary data.</text>
</comment>